<accession>A0AAW9A6V0</accession>
<evidence type="ECO:0000313" key="6">
    <source>
        <dbReference type="Proteomes" id="UP001271648"/>
    </source>
</evidence>
<dbReference type="Proteomes" id="UP001271648">
    <property type="component" value="Unassembled WGS sequence"/>
</dbReference>
<sequence length="160" mass="18147">MGYIKELRKLIGSRPIIMAGANVIVVNEEDQLLLQLRIDNNCWGLPGGSMELGESLEDVAKRELYEETNLTANELSLFNVYSGEELYYRYPHGDEVYNVVTTFICKSYSGELIADKNEVSSLRFFSTDELPSNISPPDLPILTDYTQNHRGTKVENFTLE</sequence>
<dbReference type="GO" id="GO:0016787">
    <property type="term" value="F:hydrolase activity"/>
    <property type="evidence" value="ECO:0007669"/>
    <property type="project" value="UniProtKB-KW"/>
</dbReference>
<dbReference type="PROSITE" id="PS51462">
    <property type="entry name" value="NUDIX"/>
    <property type="match status" value="1"/>
</dbReference>
<name>A0AAW9A6V0_9BACL</name>
<dbReference type="PROSITE" id="PS00893">
    <property type="entry name" value="NUDIX_BOX"/>
    <property type="match status" value="1"/>
</dbReference>
<dbReference type="EMBL" id="JAUBDJ010000001">
    <property type="protein sequence ID" value="MDW0115954.1"/>
    <property type="molecule type" value="Genomic_DNA"/>
</dbReference>
<protein>
    <submittedName>
        <fullName evidence="5">NUDIX hydrolase</fullName>
    </submittedName>
</protein>
<dbReference type="PANTHER" id="PTHR43046:SF2">
    <property type="entry name" value="8-OXO-DGTP DIPHOSPHATASE-RELATED"/>
    <property type="match status" value="1"/>
</dbReference>
<reference evidence="5 6" key="1">
    <citation type="submission" date="2023-06" db="EMBL/GenBank/DDBJ databases">
        <title>Sporosarcina sp. nov., isolated from Korean traditional fermented seafood 'Jeotgal'.</title>
        <authorList>
            <person name="Yang A.I."/>
            <person name="Shin N.-R."/>
        </authorList>
    </citation>
    <scope>NUCLEOTIDE SEQUENCE [LARGE SCALE GENOMIC DNA]</scope>
    <source>
        <strain evidence="5 6">KCTC43456</strain>
    </source>
</reference>
<dbReference type="InterPro" id="IPR000086">
    <property type="entry name" value="NUDIX_hydrolase_dom"/>
</dbReference>
<organism evidence="5 6">
    <name type="scientific">Sporosarcina thermotolerans</name>
    <dbReference type="NCBI Taxonomy" id="633404"/>
    <lineage>
        <taxon>Bacteria</taxon>
        <taxon>Bacillati</taxon>
        <taxon>Bacillota</taxon>
        <taxon>Bacilli</taxon>
        <taxon>Bacillales</taxon>
        <taxon>Caryophanaceae</taxon>
        <taxon>Sporosarcina</taxon>
    </lineage>
</organism>
<evidence type="ECO:0000313" key="5">
    <source>
        <dbReference type="EMBL" id="MDW0115954.1"/>
    </source>
</evidence>
<dbReference type="RefSeq" id="WP_317940198.1">
    <property type="nucleotide sequence ID" value="NZ_JAUBDJ010000001.1"/>
</dbReference>
<dbReference type="InterPro" id="IPR015797">
    <property type="entry name" value="NUDIX_hydrolase-like_dom_sf"/>
</dbReference>
<dbReference type="SUPFAM" id="SSF55811">
    <property type="entry name" value="Nudix"/>
    <property type="match status" value="1"/>
</dbReference>
<feature type="domain" description="Nudix hydrolase" evidence="4">
    <location>
        <begin position="16"/>
        <end position="147"/>
    </location>
</feature>
<evidence type="ECO:0000259" key="4">
    <source>
        <dbReference type="PROSITE" id="PS51462"/>
    </source>
</evidence>
<comment type="caution">
    <text evidence="5">The sequence shown here is derived from an EMBL/GenBank/DDBJ whole genome shotgun (WGS) entry which is preliminary data.</text>
</comment>
<evidence type="ECO:0000256" key="2">
    <source>
        <dbReference type="ARBA" id="ARBA00022801"/>
    </source>
</evidence>
<dbReference type="AlphaFoldDB" id="A0AAW9A6V0"/>
<dbReference type="PRINTS" id="PR00502">
    <property type="entry name" value="NUDIXFAMILY"/>
</dbReference>
<dbReference type="InterPro" id="IPR020476">
    <property type="entry name" value="Nudix_hydrolase"/>
</dbReference>
<evidence type="ECO:0000256" key="1">
    <source>
        <dbReference type="ARBA" id="ARBA00001946"/>
    </source>
</evidence>
<keyword evidence="6" id="KW-1185">Reference proteome</keyword>
<dbReference type="CDD" id="cd04677">
    <property type="entry name" value="NUDIX_Hydrolase"/>
    <property type="match status" value="1"/>
</dbReference>
<comment type="similarity">
    <text evidence="3">Belongs to the Nudix hydrolase family.</text>
</comment>
<proteinExistence type="inferred from homology"/>
<evidence type="ECO:0000256" key="3">
    <source>
        <dbReference type="RuleBase" id="RU003476"/>
    </source>
</evidence>
<keyword evidence="2 3" id="KW-0378">Hydrolase</keyword>
<gene>
    <name evidence="5" type="ORF">QTL97_03230</name>
</gene>
<comment type="cofactor">
    <cofactor evidence="1">
        <name>Mg(2+)</name>
        <dbReference type="ChEBI" id="CHEBI:18420"/>
    </cofactor>
</comment>
<dbReference type="InterPro" id="IPR020084">
    <property type="entry name" value="NUDIX_hydrolase_CS"/>
</dbReference>
<dbReference type="Pfam" id="PF00293">
    <property type="entry name" value="NUDIX"/>
    <property type="match status" value="1"/>
</dbReference>
<dbReference type="PANTHER" id="PTHR43046">
    <property type="entry name" value="GDP-MANNOSE MANNOSYL HYDROLASE"/>
    <property type="match status" value="1"/>
</dbReference>
<dbReference type="Gene3D" id="3.90.79.10">
    <property type="entry name" value="Nucleoside Triphosphate Pyrophosphohydrolase"/>
    <property type="match status" value="1"/>
</dbReference>